<name>A0A6H0KRE1_9BACE</name>
<organism evidence="1 2">
    <name type="scientific">Bacteroides faecium</name>
    <dbReference type="NCBI Taxonomy" id="2715212"/>
    <lineage>
        <taxon>Bacteria</taxon>
        <taxon>Pseudomonadati</taxon>
        <taxon>Bacteroidota</taxon>
        <taxon>Bacteroidia</taxon>
        <taxon>Bacteroidales</taxon>
        <taxon>Bacteroidaceae</taxon>
        <taxon>Bacteroides</taxon>
    </lineage>
</organism>
<dbReference type="RefSeq" id="WP_167963356.1">
    <property type="nucleotide sequence ID" value="NZ_CP050831.1"/>
</dbReference>
<dbReference type="Proteomes" id="UP000501780">
    <property type="component" value="Chromosome"/>
</dbReference>
<keyword evidence="2" id="KW-1185">Reference proteome</keyword>
<dbReference type="AlphaFoldDB" id="A0A6H0KRE1"/>
<dbReference type="EMBL" id="CP050831">
    <property type="protein sequence ID" value="QIU94967.1"/>
    <property type="molecule type" value="Genomic_DNA"/>
</dbReference>
<accession>A0A6H0KRE1</accession>
<gene>
    <name evidence="1" type="ORF">BacF7301_12795</name>
</gene>
<sequence>MDKWYVYILLAVCLSGNGQARENVQGGSSKSDTAVQKVDTVKNTNIMRWQKKYKVIKHFDINAFERNQKKWIYEFTDNNGMTVQQEKSYDDIDAKTGLYYIDSRSYPYSNYIHVCLYDGMGRIKGYNMTFYSIVVGKVYRYDINGQVVHEEDMDAPYKFSLEDLILKMKKEYGIDIEKGKNIRDINRFTTDRGSFYAISIILDNSKCDIYLFNGDDGKILFKTREESEWYPGMSDENVYDEYLRSIRSGNYGK</sequence>
<evidence type="ECO:0000313" key="1">
    <source>
        <dbReference type="EMBL" id="QIU94967.1"/>
    </source>
</evidence>
<reference evidence="1 2" key="1">
    <citation type="submission" date="2020-03" db="EMBL/GenBank/DDBJ databases">
        <title>Genomic analysis of Bacteroides faecium CBA7301.</title>
        <authorList>
            <person name="Kim J."/>
            <person name="Roh S.W."/>
        </authorList>
    </citation>
    <scope>NUCLEOTIDE SEQUENCE [LARGE SCALE GENOMIC DNA]</scope>
    <source>
        <strain evidence="1 2">CBA7301</strain>
    </source>
</reference>
<protein>
    <submittedName>
        <fullName evidence="1">Uncharacterized protein</fullName>
    </submittedName>
</protein>
<proteinExistence type="predicted"/>
<evidence type="ECO:0000313" key="2">
    <source>
        <dbReference type="Proteomes" id="UP000501780"/>
    </source>
</evidence>
<dbReference type="KEGG" id="bfc:BacF7301_12795"/>